<dbReference type="InterPro" id="IPR027359">
    <property type="entry name" value="Volt_channel_dom_sf"/>
</dbReference>
<dbReference type="PANTHER" id="PTHR11537:SF254">
    <property type="entry name" value="POTASSIUM VOLTAGE-GATED CHANNEL PROTEIN SHAB"/>
    <property type="match status" value="1"/>
</dbReference>
<keyword evidence="5" id="KW-0406">Ion transport</keyword>
<dbReference type="SUPFAM" id="SSF81324">
    <property type="entry name" value="Voltage-gated potassium channels"/>
    <property type="match status" value="1"/>
</dbReference>
<evidence type="ECO:0000259" key="9">
    <source>
        <dbReference type="Pfam" id="PF07885"/>
    </source>
</evidence>
<gene>
    <name evidence="10" type="ORF">FRIFI_1860</name>
</gene>
<dbReference type="Gene3D" id="1.10.287.70">
    <property type="match status" value="1"/>
</dbReference>
<protein>
    <submittedName>
        <fullName evidence="10">Potassium channel subunit</fullName>
    </submittedName>
</protein>
<organism evidence="10 11">
    <name type="scientific">Romboutsia hominis</name>
    <dbReference type="NCBI Taxonomy" id="1507512"/>
    <lineage>
        <taxon>Bacteria</taxon>
        <taxon>Bacillati</taxon>
        <taxon>Bacillota</taxon>
        <taxon>Clostridia</taxon>
        <taxon>Peptostreptococcales</taxon>
        <taxon>Peptostreptococcaceae</taxon>
        <taxon>Romboutsia</taxon>
    </lineage>
</organism>
<dbReference type="AlphaFoldDB" id="A0A2P2BSN3"/>
<dbReference type="KEGG" id="rhom:FRIFI_1860"/>
<proteinExistence type="predicted"/>
<dbReference type="Proteomes" id="UP000245695">
    <property type="component" value="Chromosome 1"/>
</dbReference>
<dbReference type="Gene3D" id="1.20.120.350">
    <property type="entry name" value="Voltage-gated potassium channels. Chain C"/>
    <property type="match status" value="1"/>
</dbReference>
<keyword evidence="4 8" id="KW-1133">Transmembrane helix</keyword>
<keyword evidence="3 8" id="KW-0812">Transmembrane</keyword>
<evidence type="ECO:0000313" key="10">
    <source>
        <dbReference type="EMBL" id="CEI73391.1"/>
    </source>
</evidence>
<feature type="transmembrane region" description="Helical" evidence="8">
    <location>
        <begin position="60"/>
        <end position="80"/>
    </location>
</feature>
<keyword evidence="6 8" id="KW-0472">Membrane</keyword>
<feature type="transmembrane region" description="Helical" evidence="8">
    <location>
        <begin position="174"/>
        <end position="199"/>
    </location>
</feature>
<keyword evidence="2" id="KW-0813">Transport</keyword>
<dbReference type="InterPro" id="IPR028325">
    <property type="entry name" value="VG_K_chnl"/>
</dbReference>
<dbReference type="PRINTS" id="PR00169">
    <property type="entry name" value="KCHANNEL"/>
</dbReference>
<evidence type="ECO:0000256" key="6">
    <source>
        <dbReference type="ARBA" id="ARBA00023136"/>
    </source>
</evidence>
<keyword evidence="7 10" id="KW-0407">Ion channel</keyword>
<evidence type="ECO:0000313" key="11">
    <source>
        <dbReference type="Proteomes" id="UP000245695"/>
    </source>
</evidence>
<evidence type="ECO:0000256" key="8">
    <source>
        <dbReference type="SAM" id="Phobius"/>
    </source>
</evidence>
<dbReference type="InterPro" id="IPR013099">
    <property type="entry name" value="K_chnl_dom"/>
</dbReference>
<dbReference type="GO" id="GO:0001508">
    <property type="term" value="P:action potential"/>
    <property type="evidence" value="ECO:0007669"/>
    <property type="project" value="TreeGrafter"/>
</dbReference>
<sequence length="274" mass="31416">MAILSIVIAIILILELTLDLSYQIRLVFQIIDFIVWSIFVIDYFTRLYKSKNKKKFFKKNLIDLISIIPLYSIFKVFRALDILKVGRVTRVSEITRVIRLLAIIKRTNNELSEFMKTNNFNYTIGIAIIIVLISATVMSSVENMSLGAALWWSIVTFTTVGYGDVYPISTLGKLTASILMIMGIGFIGSVTSTLSTYFIKKEVRKRKAEMIKKNSKLIKKSLGKSKIIYTDNVIYSKENYKNELIKDIVKRLSKFDDLSKEEINTMCKVLLSLK</sequence>
<evidence type="ECO:0000256" key="5">
    <source>
        <dbReference type="ARBA" id="ARBA00023065"/>
    </source>
</evidence>
<reference evidence="10 11" key="1">
    <citation type="submission" date="2014-09" db="EMBL/GenBank/DDBJ databases">
        <authorList>
            <person name="Hornung B.V."/>
        </authorList>
    </citation>
    <scope>NUCLEOTIDE SEQUENCE [LARGE SCALE GENOMIC DNA]</scope>
    <source>
        <strain evidence="10 11">FRIFI</strain>
    </source>
</reference>
<dbReference type="GO" id="GO:0005249">
    <property type="term" value="F:voltage-gated potassium channel activity"/>
    <property type="evidence" value="ECO:0007669"/>
    <property type="project" value="InterPro"/>
</dbReference>
<evidence type="ECO:0000256" key="3">
    <source>
        <dbReference type="ARBA" id="ARBA00022692"/>
    </source>
</evidence>
<evidence type="ECO:0000256" key="2">
    <source>
        <dbReference type="ARBA" id="ARBA00022448"/>
    </source>
</evidence>
<evidence type="ECO:0000256" key="1">
    <source>
        <dbReference type="ARBA" id="ARBA00004141"/>
    </source>
</evidence>
<evidence type="ECO:0000256" key="7">
    <source>
        <dbReference type="ARBA" id="ARBA00023303"/>
    </source>
</evidence>
<feature type="transmembrane region" description="Helical" evidence="8">
    <location>
        <begin position="148"/>
        <end position="168"/>
    </location>
</feature>
<feature type="domain" description="Potassium channel" evidence="9">
    <location>
        <begin position="127"/>
        <end position="199"/>
    </location>
</feature>
<feature type="transmembrane region" description="Helical" evidence="8">
    <location>
        <begin position="120"/>
        <end position="141"/>
    </location>
</feature>
<comment type="subcellular location">
    <subcellularLocation>
        <location evidence="1">Membrane</location>
        <topology evidence="1">Multi-pass membrane protein</topology>
    </subcellularLocation>
</comment>
<evidence type="ECO:0000256" key="4">
    <source>
        <dbReference type="ARBA" id="ARBA00022989"/>
    </source>
</evidence>
<dbReference type="PANTHER" id="PTHR11537">
    <property type="entry name" value="VOLTAGE-GATED POTASSIUM CHANNEL"/>
    <property type="match status" value="1"/>
</dbReference>
<accession>A0A2P2BSN3</accession>
<dbReference type="Pfam" id="PF07885">
    <property type="entry name" value="Ion_trans_2"/>
    <property type="match status" value="1"/>
</dbReference>
<dbReference type="GO" id="GO:0008076">
    <property type="term" value="C:voltage-gated potassium channel complex"/>
    <property type="evidence" value="ECO:0007669"/>
    <property type="project" value="InterPro"/>
</dbReference>
<feature type="transmembrane region" description="Helical" evidence="8">
    <location>
        <begin position="27"/>
        <end position="48"/>
    </location>
</feature>
<dbReference type="EMBL" id="LN650648">
    <property type="protein sequence ID" value="CEI73391.1"/>
    <property type="molecule type" value="Genomic_DNA"/>
</dbReference>
<keyword evidence="11" id="KW-1185">Reference proteome</keyword>
<name>A0A2P2BSN3_9FIRM</name>